<protein>
    <submittedName>
        <fullName evidence="3">ImmA/IrrE family metallo-endopeptidase</fullName>
    </submittedName>
</protein>
<gene>
    <name evidence="3" type="ORF">D3227_34715</name>
</gene>
<name>A0A3A5K7K2_9HYPH</name>
<evidence type="ECO:0000256" key="1">
    <source>
        <dbReference type="SAM" id="MobiDB-lite"/>
    </source>
</evidence>
<accession>A0A3A5K7K2</accession>
<dbReference type="OrthoDB" id="9794834at2"/>
<dbReference type="PANTHER" id="PTHR43236">
    <property type="entry name" value="ANTITOXIN HIGA1"/>
    <property type="match status" value="1"/>
</dbReference>
<proteinExistence type="predicted"/>
<dbReference type="EMBL" id="QZWZ01000054">
    <property type="protein sequence ID" value="RJT28224.1"/>
    <property type="molecule type" value="Genomic_DNA"/>
</dbReference>
<feature type="region of interest" description="Disordered" evidence="1">
    <location>
        <begin position="275"/>
        <end position="302"/>
    </location>
</feature>
<evidence type="ECO:0000259" key="2">
    <source>
        <dbReference type="Pfam" id="PF06114"/>
    </source>
</evidence>
<keyword evidence="4" id="KW-1185">Reference proteome</keyword>
<comment type="caution">
    <text evidence="3">The sequence shown here is derived from an EMBL/GenBank/DDBJ whole genome shotgun (WGS) entry which is preliminary data.</text>
</comment>
<dbReference type="Gene3D" id="1.10.10.2910">
    <property type="match status" value="1"/>
</dbReference>
<evidence type="ECO:0000313" key="3">
    <source>
        <dbReference type="EMBL" id="RJT28224.1"/>
    </source>
</evidence>
<evidence type="ECO:0000313" key="4">
    <source>
        <dbReference type="Proteomes" id="UP000272706"/>
    </source>
</evidence>
<dbReference type="Pfam" id="PF06114">
    <property type="entry name" value="Peptidase_M78"/>
    <property type="match status" value="1"/>
</dbReference>
<dbReference type="InterPro" id="IPR010359">
    <property type="entry name" value="IrrE_HExxH"/>
</dbReference>
<dbReference type="PANTHER" id="PTHR43236:SF2">
    <property type="entry name" value="BLL0069 PROTEIN"/>
    <property type="match status" value="1"/>
</dbReference>
<dbReference type="Proteomes" id="UP000272706">
    <property type="component" value="Unassembled WGS sequence"/>
</dbReference>
<reference evidence="3 4" key="1">
    <citation type="submission" date="2018-09" db="EMBL/GenBank/DDBJ databases">
        <title>Mesorhizobium carmichaelinearum sp. nov. isolated from Carmichaelinea spp. root nodules in New Zealand.</title>
        <authorList>
            <person name="De Meyer S.E."/>
        </authorList>
    </citation>
    <scope>NUCLEOTIDE SEQUENCE [LARGE SCALE GENOMIC DNA]</scope>
    <source>
        <strain evidence="3 4">ICMP19557</strain>
    </source>
</reference>
<feature type="domain" description="IrrE N-terminal-like" evidence="2">
    <location>
        <begin position="63"/>
        <end position="173"/>
    </location>
</feature>
<dbReference type="AlphaFoldDB" id="A0A3A5K7K2"/>
<feature type="compositionally biased region" description="Basic and acidic residues" evidence="1">
    <location>
        <begin position="290"/>
        <end position="302"/>
    </location>
</feature>
<organism evidence="3 4">
    <name type="scientific">Mesorhizobium waimense</name>
    <dbReference type="NCBI Taxonomy" id="1300307"/>
    <lineage>
        <taxon>Bacteria</taxon>
        <taxon>Pseudomonadati</taxon>
        <taxon>Pseudomonadota</taxon>
        <taxon>Alphaproteobacteria</taxon>
        <taxon>Hyphomicrobiales</taxon>
        <taxon>Phyllobacteriaceae</taxon>
        <taxon>Mesorhizobium</taxon>
    </lineage>
</organism>
<dbReference type="RefSeq" id="WP_120018643.1">
    <property type="nucleotide sequence ID" value="NZ_QZWZ01000054.1"/>
</dbReference>
<sequence length="302" mass="34145">MNISRIDLADAASPERLVLEILKHEPQLAIPVPIEELCLRLDILEIVPLTTDGYEGGLLTSADKFNGTILFNEASPRERRRFTIAHELGHFLMPSHVPSAEGRFLCRLQDMRALKGGESDRRLKMEVEANRFASQLLMPPQKFRVDVAVGKDPDIRQLSAIAKKYDVSKEAAGRAYVKFREEPVAIVVTQNDKVLRDYRDSLKFPRLSVPTGAMIPAHSLLLRRKHEIGVPSEIDETDAGVWLHVERGRQSAPLYEQVLLQRQGFALIMLSREAASGDEDEADEEAEMTSAERLKRRLYPDR</sequence>
<dbReference type="InterPro" id="IPR052345">
    <property type="entry name" value="Rad_response_metalloprotease"/>
</dbReference>
<feature type="compositionally biased region" description="Acidic residues" evidence="1">
    <location>
        <begin position="276"/>
        <end position="287"/>
    </location>
</feature>